<dbReference type="KEGG" id="mrr:Moror_12947"/>
<evidence type="ECO:0000259" key="1">
    <source>
        <dbReference type="Pfam" id="PF14214"/>
    </source>
</evidence>
<dbReference type="Pfam" id="PF20209">
    <property type="entry name" value="DUF6570"/>
    <property type="match status" value="1"/>
</dbReference>
<accession>V2YQJ5</accession>
<dbReference type="OrthoDB" id="3229882at2759"/>
<feature type="domain" description="DUF6570" evidence="2">
    <location>
        <begin position="342"/>
        <end position="442"/>
    </location>
</feature>
<evidence type="ECO:0000313" key="3">
    <source>
        <dbReference type="EMBL" id="ESK93954.1"/>
    </source>
</evidence>
<dbReference type="EMBL" id="AWSO01000161">
    <property type="protein sequence ID" value="ESK93954.1"/>
    <property type="molecule type" value="Genomic_DNA"/>
</dbReference>
<dbReference type="Proteomes" id="UP000017559">
    <property type="component" value="Unassembled WGS sequence"/>
</dbReference>
<dbReference type="STRING" id="1381753.V2YQJ5"/>
<proteinExistence type="predicted"/>
<protein>
    <recommendedName>
        <fullName evidence="5">Helitron helicase-like domain-containing protein</fullName>
    </recommendedName>
</protein>
<dbReference type="InterPro" id="IPR025476">
    <property type="entry name" value="Helitron_helicase-like"/>
</dbReference>
<organism evidence="3 4">
    <name type="scientific">Moniliophthora roreri (strain MCA 2997)</name>
    <name type="common">Cocoa frosty pod rot fungus</name>
    <name type="synonym">Crinipellis roreri</name>
    <dbReference type="NCBI Taxonomy" id="1381753"/>
    <lineage>
        <taxon>Eukaryota</taxon>
        <taxon>Fungi</taxon>
        <taxon>Dikarya</taxon>
        <taxon>Basidiomycota</taxon>
        <taxon>Agaricomycotina</taxon>
        <taxon>Agaricomycetes</taxon>
        <taxon>Agaricomycetidae</taxon>
        <taxon>Agaricales</taxon>
        <taxon>Marasmiineae</taxon>
        <taxon>Marasmiaceae</taxon>
        <taxon>Moniliophthora</taxon>
    </lineage>
</organism>
<dbReference type="InterPro" id="IPR046700">
    <property type="entry name" value="DUF6570"/>
</dbReference>
<evidence type="ECO:0000259" key="2">
    <source>
        <dbReference type="Pfam" id="PF20209"/>
    </source>
</evidence>
<evidence type="ECO:0008006" key="5">
    <source>
        <dbReference type="Google" id="ProtNLM"/>
    </source>
</evidence>
<comment type="caution">
    <text evidence="3">The sequence shown here is derived from an EMBL/GenBank/DDBJ whole genome shotgun (WGS) entry which is preliminary data.</text>
</comment>
<gene>
    <name evidence="3" type="ORF">Moror_12947</name>
</gene>
<dbReference type="AlphaFoldDB" id="V2YQJ5"/>
<dbReference type="Pfam" id="PF14214">
    <property type="entry name" value="Helitron_like_N"/>
    <property type="match status" value="1"/>
</dbReference>
<evidence type="ECO:0000313" key="4">
    <source>
        <dbReference type="Proteomes" id="UP000017559"/>
    </source>
</evidence>
<reference evidence="3 4" key="1">
    <citation type="journal article" date="2014" name="BMC Genomics">
        <title>Genome and secretome analysis of the hemibiotrophic fungal pathogen, Moniliophthora roreri, which causes frosty pod rot disease of cacao: mechanisms of the biotrophic and necrotrophic phases.</title>
        <authorList>
            <person name="Meinhardt L.W."/>
            <person name="Costa G.G.L."/>
            <person name="Thomazella D.P.T."/>
            <person name="Teixeira P.J.P.L."/>
            <person name="Carazzolle M.F."/>
            <person name="Schuster S.C."/>
            <person name="Carlson J.E."/>
            <person name="Guiltinan M.J."/>
            <person name="Mieczkowski P."/>
            <person name="Farmer A."/>
            <person name="Ramaraj T."/>
            <person name="Crozier J."/>
            <person name="Davis R.E."/>
            <person name="Shao J."/>
            <person name="Melnick R.L."/>
            <person name="Pereira G.A.G."/>
            <person name="Bailey B.A."/>
        </authorList>
    </citation>
    <scope>NUCLEOTIDE SEQUENCE [LARGE SCALE GENOMIC DNA]</scope>
    <source>
        <strain evidence="3 4">MCA 2997</strain>
    </source>
</reference>
<keyword evidence="4" id="KW-1185">Reference proteome</keyword>
<sequence>MHGSVAAAEELCSSDLVDTCILINTLLPFLNIWEARAIACCHGAKSTSHMSMAAITTFFARHECMECNHVTVVWHQISPLCTHEHGHASLAKIFGGGRKKIILFQLFEPYIVPSTYSNTCWDKTHQYTYYMHGTSPSMLEKVTEDMIAVALPPQDVLKYLTLEEARSIAQHHGAWASSKMKMAQLIDFFASHACSTCAHSVSLLKYLPTASSVKLEKQCLRRADQKKKLPIMPQIKEVLSPNMESFLLPSHNLAKATFPPEPLTDDLIDTIVHSACMKLNPSYIKEAGCAVCGQLTQRSALTNIRKVKKLLRVLEVDGVTRKEHLSPTDPIVQEEGPSSLSKGQIPKQALATGLWLGEVPEVLKNLTFVEKMLVAKVRHTSVFVCIATGGRKMKANVMAFESPMPKIYNILPPPREDIEEVLAIMFTGPSAPTPEDLAHTPLLYNEKMPPCCVMWKEAKSNKVSESEAVNDDNDEDGIEDGCAFTVHGITGEQLLNFTKDEITGIACRHFSSGGKVLTIGHNSQGELLWKNPSLYPKMFSWLFPYGHGGLGTTKLNDANHNKWLLMYYDKQFQEDKNFPIVAFSHQQVKAATQSGWLLADKSSFASVAERITSLNESVLQDIASQLEKGETVKPQTPEEVACFKVLGDLDRVAGKVPGAPTWYITISPSDEKHPISLYFAGNDEPFKPLIRGHCEHLFLEDVLGYNAKHRGLYGEHDAHYGVVEQQGHLTLHLHLLLWIKGSLSPEDIRKKLLDGESSFEHKFVEYLKSVFSGDFIDSNHQDVTKTVDEDSKSKDYHDPTETLLQSPLQKCPAHPLGRPHTGCLPCTQHLAWHKHYKHTVNDLILKSNHHRCDWNLKKDGTVKKKHLYKGCRDNQWGKCRARFPRALFSLTTVDRETRGITMKKIEPWFNTFSYSLTYLLRCNTDVTLLESGTAIKSVVLYVTDYIMKVSLKTHVIFDAIVSVFSKNKSIAYGTKHSQDSARHLLTKVVNLLSTKMEFGAPLICSYLLDYPDHYTDYTFIPFYWQQYVSHVHQVCDPDEKPDRPQKVALLK</sequence>
<name>V2YQJ5_MONRO</name>
<dbReference type="HOGENOM" id="CLU_290859_0_0_1"/>
<feature type="domain" description="Helitron helicase-like" evidence="1">
    <location>
        <begin position="562"/>
        <end position="737"/>
    </location>
</feature>